<protein>
    <submittedName>
        <fullName evidence="7">B Chain Kynurenine Aminotransferase Ii Inhibitor</fullName>
    </submittedName>
</protein>
<dbReference type="SUPFAM" id="SSF51445">
    <property type="entry name" value="(Trans)glycosidases"/>
    <property type="match status" value="1"/>
</dbReference>
<evidence type="ECO:0000256" key="1">
    <source>
        <dbReference type="ARBA" id="ARBA00001933"/>
    </source>
</evidence>
<keyword evidence="2" id="KW-0032">Aminotransferase</keyword>
<evidence type="ECO:0000256" key="2">
    <source>
        <dbReference type="ARBA" id="ARBA00022576"/>
    </source>
</evidence>
<dbReference type="OrthoDB" id="691673at2759"/>
<dbReference type="Pfam" id="PF00155">
    <property type="entry name" value="Aminotran_1_2"/>
    <property type="match status" value="1"/>
</dbReference>
<evidence type="ECO:0000256" key="3">
    <source>
        <dbReference type="ARBA" id="ARBA00022679"/>
    </source>
</evidence>
<dbReference type="Gene3D" id="3.40.640.10">
    <property type="entry name" value="Type I PLP-dependent aspartate aminotransferase-like (Major domain)"/>
    <property type="match status" value="1"/>
</dbReference>
<feature type="domain" description="Glycoside-hydrolase family GH114 TIM-barrel" evidence="6">
    <location>
        <begin position="490"/>
        <end position="728"/>
    </location>
</feature>
<dbReference type="InterPro" id="IPR013785">
    <property type="entry name" value="Aldolase_TIM"/>
</dbReference>
<evidence type="ECO:0000313" key="8">
    <source>
        <dbReference type="Proteomes" id="UP000239649"/>
    </source>
</evidence>
<evidence type="ECO:0000259" key="5">
    <source>
        <dbReference type="Pfam" id="PF00155"/>
    </source>
</evidence>
<dbReference type="GO" id="GO:0030170">
    <property type="term" value="F:pyridoxal phosphate binding"/>
    <property type="evidence" value="ECO:0007669"/>
    <property type="project" value="InterPro"/>
</dbReference>
<dbReference type="PANTHER" id="PTHR42790">
    <property type="entry name" value="AMINOTRANSFERASE"/>
    <property type="match status" value="1"/>
</dbReference>
<dbReference type="InterPro" id="IPR015421">
    <property type="entry name" value="PyrdxlP-dep_Trfase_major"/>
</dbReference>
<keyword evidence="4" id="KW-0663">Pyridoxal phosphate</keyword>
<dbReference type="Proteomes" id="UP000239649">
    <property type="component" value="Unassembled WGS sequence"/>
</dbReference>
<dbReference type="Pfam" id="PF03537">
    <property type="entry name" value="Glyco_hydro_114"/>
    <property type="match status" value="1"/>
</dbReference>
<comment type="cofactor">
    <cofactor evidence="1">
        <name>pyridoxal 5'-phosphate</name>
        <dbReference type="ChEBI" id="CHEBI:597326"/>
    </cofactor>
</comment>
<keyword evidence="8" id="KW-1185">Reference proteome</keyword>
<dbReference type="CDD" id="cd00609">
    <property type="entry name" value="AAT_like"/>
    <property type="match status" value="1"/>
</dbReference>
<reference evidence="7 8" key="1">
    <citation type="journal article" date="2018" name="Plant J.">
        <title>Genome sequences of Chlorella sorokiniana UTEX 1602 and Micractinium conductrix SAG 241.80: implications to maltose excretion by a green alga.</title>
        <authorList>
            <person name="Arriola M.B."/>
            <person name="Velmurugan N."/>
            <person name="Zhang Y."/>
            <person name="Plunkett M.H."/>
            <person name="Hondzo H."/>
            <person name="Barney B.M."/>
        </authorList>
    </citation>
    <scope>NUCLEOTIDE SEQUENCE [LARGE SCALE GENOMIC DNA]</scope>
    <source>
        <strain evidence="7 8">SAG 241.80</strain>
    </source>
</reference>
<keyword evidence="3" id="KW-0808">Transferase</keyword>
<name>A0A2P6VPB0_9CHLO</name>
<dbReference type="GO" id="GO:1901605">
    <property type="term" value="P:alpha-amino acid metabolic process"/>
    <property type="evidence" value="ECO:0007669"/>
    <property type="project" value="TreeGrafter"/>
</dbReference>
<dbReference type="InterPro" id="IPR004839">
    <property type="entry name" value="Aminotransferase_I/II_large"/>
</dbReference>
<dbReference type="InterPro" id="IPR004352">
    <property type="entry name" value="GH114_TIM-barrel"/>
</dbReference>
<dbReference type="Gene3D" id="3.20.20.70">
    <property type="entry name" value="Aldolase class I"/>
    <property type="match status" value="1"/>
</dbReference>
<proteinExistence type="predicted"/>
<dbReference type="PANTHER" id="PTHR42790:SF19">
    <property type="entry name" value="KYNURENINE_ALPHA-AMINOADIPATE AMINOTRANSFERASE, MITOCHONDRIAL"/>
    <property type="match status" value="1"/>
</dbReference>
<gene>
    <name evidence="7" type="ORF">C2E20_1312</name>
</gene>
<dbReference type="STRING" id="554055.A0A2P6VPB0"/>
<dbReference type="InterPro" id="IPR017853">
    <property type="entry name" value="GH"/>
</dbReference>
<dbReference type="EMBL" id="LHPF02000002">
    <property type="protein sequence ID" value="PSC75895.1"/>
    <property type="molecule type" value="Genomic_DNA"/>
</dbReference>
<dbReference type="InterPro" id="IPR015424">
    <property type="entry name" value="PyrdxlP-dep_Trfase"/>
</dbReference>
<comment type="caution">
    <text evidence="7">The sequence shown here is derived from an EMBL/GenBank/DDBJ whole genome shotgun (WGS) entry which is preliminary data.</text>
</comment>
<evidence type="ECO:0000256" key="4">
    <source>
        <dbReference type="ARBA" id="ARBA00022898"/>
    </source>
</evidence>
<feature type="domain" description="Aminotransferase class I/classII large" evidence="5">
    <location>
        <begin position="141"/>
        <end position="455"/>
    </location>
</feature>
<evidence type="ECO:0000259" key="6">
    <source>
        <dbReference type="Pfam" id="PF03537"/>
    </source>
</evidence>
<dbReference type="AlphaFoldDB" id="A0A2P6VPB0"/>
<evidence type="ECO:0000313" key="7">
    <source>
        <dbReference type="EMBL" id="PSC75895.1"/>
    </source>
</evidence>
<sequence length="765" mass="82171">MRSSDPAGPCVDANQTATTAAATGAAAAPTAAPPPGAPFDALALLSRHGRCITGGSLRSLVSRTHGLEGLVGLHGGLPPEHVFPLTSLRLGLQGGRCVELSAASLMGAQQYTMVQAGLPSLHQWAVNHVRTLHTPPGGHDLLLTSGASHALEMVCSLFLDPGDAVAVEEYSYPQLLECHLVPRGCRVLPVAMDDEGVLPESLEQALAGAQQRGEPLPKLFYSVPTGHNPTGIVTSLERRRAVYGICRRYGLLIVEDDAYFYLQFPQGTDSPPGLAGLPRHASYLSLDVDGRVVRIDTFAKFLAPGLRLGWAVAAPAVAEKLTHLMQAQTLGPSGLSMALTDALLAEWGDAGLDAHLRLVQSEYAAKAAALHAAAQRELAGLAEWRQPRAGMFMWVRLLGVDESSQVLDALQAERVVCVAGRICHPRAADPAFRCPYLRLSFSHPPAERLEEGVRRVGVALRRLAQEPRRPPPPGKWWKPQRYNADGSFTRFQYQLSDAGTITYVAGVQVYAIDFDTAETAIPALRQRNAAARFVCYFSAGSWEEYRVDDDQAKRGIAPGDWGSALGDYMAPPWTDERWVDVRDQSVRSIMQKRLRYCKDIGCDGVDPDNVNGHANPTGFPLTKANLVEFNTWLAAQAHTLGMGIGLKNGVDMVPQLHPHFDWALNEECISFSECTPYSRFASSKPIWGIEYCNAQAELGVPTQDPGCVCAKAASAGLNFLIKRVALDAAGISCSRYCASHACVAKASCQAAAPSTCGVLPAAPVL</sequence>
<dbReference type="GO" id="GO:0008483">
    <property type="term" value="F:transaminase activity"/>
    <property type="evidence" value="ECO:0007669"/>
    <property type="project" value="UniProtKB-KW"/>
</dbReference>
<accession>A0A2P6VPB0</accession>
<dbReference type="InterPro" id="IPR050859">
    <property type="entry name" value="Class-I_PLP-dep_aminotransf"/>
</dbReference>
<organism evidence="7 8">
    <name type="scientific">Micractinium conductrix</name>
    <dbReference type="NCBI Taxonomy" id="554055"/>
    <lineage>
        <taxon>Eukaryota</taxon>
        <taxon>Viridiplantae</taxon>
        <taxon>Chlorophyta</taxon>
        <taxon>core chlorophytes</taxon>
        <taxon>Trebouxiophyceae</taxon>
        <taxon>Chlorellales</taxon>
        <taxon>Chlorellaceae</taxon>
        <taxon>Chlorella clade</taxon>
        <taxon>Micractinium</taxon>
    </lineage>
</organism>
<dbReference type="SUPFAM" id="SSF53383">
    <property type="entry name" value="PLP-dependent transferases"/>
    <property type="match status" value="1"/>
</dbReference>